<evidence type="ECO:0000259" key="6">
    <source>
        <dbReference type="PROSITE" id="PS50066"/>
    </source>
</evidence>
<dbReference type="GO" id="GO:0005634">
    <property type="term" value="C:nucleus"/>
    <property type="evidence" value="ECO:0007669"/>
    <property type="project" value="UniProtKB-SubCell"/>
</dbReference>
<evidence type="ECO:0000256" key="1">
    <source>
        <dbReference type="ARBA" id="ARBA00004123"/>
    </source>
</evidence>
<dbReference type="GO" id="GO:0000981">
    <property type="term" value="F:DNA-binding transcription factor activity, RNA polymerase II-specific"/>
    <property type="evidence" value="ECO:0007669"/>
    <property type="project" value="TreeGrafter"/>
</dbReference>
<keyword evidence="3" id="KW-0238">DNA-binding</keyword>
<dbReference type="AlphaFoldDB" id="A0A8B7C2S0"/>
<dbReference type="SMART" id="SM00432">
    <property type="entry name" value="MADS"/>
    <property type="match status" value="1"/>
</dbReference>
<proteinExistence type="predicted"/>
<organism evidence="7 8">
    <name type="scientific">Phoenix dactylifera</name>
    <name type="common">Date palm</name>
    <dbReference type="NCBI Taxonomy" id="42345"/>
    <lineage>
        <taxon>Eukaryota</taxon>
        <taxon>Viridiplantae</taxon>
        <taxon>Streptophyta</taxon>
        <taxon>Embryophyta</taxon>
        <taxon>Tracheophyta</taxon>
        <taxon>Spermatophyta</taxon>
        <taxon>Magnoliopsida</taxon>
        <taxon>Liliopsida</taxon>
        <taxon>Arecaceae</taxon>
        <taxon>Coryphoideae</taxon>
        <taxon>Phoeniceae</taxon>
        <taxon>Phoenix</taxon>
    </lineage>
</organism>
<evidence type="ECO:0000256" key="3">
    <source>
        <dbReference type="ARBA" id="ARBA00023125"/>
    </source>
</evidence>
<dbReference type="GO" id="GO:0046983">
    <property type="term" value="F:protein dimerization activity"/>
    <property type="evidence" value="ECO:0007669"/>
    <property type="project" value="InterPro"/>
</dbReference>
<dbReference type="GO" id="GO:0000978">
    <property type="term" value="F:RNA polymerase II cis-regulatory region sequence-specific DNA binding"/>
    <property type="evidence" value="ECO:0007669"/>
    <property type="project" value="TreeGrafter"/>
</dbReference>
<feature type="domain" description="MADS-box" evidence="6">
    <location>
        <begin position="9"/>
        <end position="69"/>
    </location>
</feature>
<dbReference type="Proteomes" id="UP000228380">
    <property type="component" value="Chromosome 6"/>
</dbReference>
<gene>
    <name evidence="8" type="primary">LOC103707660</name>
</gene>
<evidence type="ECO:0000313" key="8">
    <source>
        <dbReference type="RefSeq" id="XP_008790450.1"/>
    </source>
</evidence>
<accession>A0A8B7C2S0</accession>
<dbReference type="PRINTS" id="PR00404">
    <property type="entry name" value="MADSDOMAIN"/>
</dbReference>
<evidence type="ECO:0000256" key="2">
    <source>
        <dbReference type="ARBA" id="ARBA00023015"/>
    </source>
</evidence>
<keyword evidence="2" id="KW-0805">Transcription regulation</keyword>
<evidence type="ECO:0000256" key="5">
    <source>
        <dbReference type="ARBA" id="ARBA00023242"/>
    </source>
</evidence>
<sequence>MATKPRKTRGRQKVELKRIENEDARYVTFSKRKLSLFKKAAELATLCGAEIALVVFSPAGRPYSLGLPTIDEVFRRVLSSGPAQVGSGMAGHSVVNPSAEQCSEVAKHLEQERSRKAVLAKRLQMAAPPRWEGGLDGLGWDELLAQVKEVQELKSKVDSRVGEVLLQGSSSSTNPIATVDAWPVGGSAAHPQYRPGGFVRFDHGGW</sequence>
<dbReference type="PANTHER" id="PTHR11945:SF776">
    <property type="entry name" value="AGAMOUS-LIKE 50-RELATED"/>
    <property type="match status" value="1"/>
</dbReference>
<dbReference type="InterPro" id="IPR036879">
    <property type="entry name" value="TF_MADSbox_sf"/>
</dbReference>
<dbReference type="PROSITE" id="PS50066">
    <property type="entry name" value="MADS_BOX_2"/>
    <property type="match status" value="1"/>
</dbReference>
<protein>
    <submittedName>
        <fullName evidence="8">Agamous-like MADS-box protein AGL29</fullName>
    </submittedName>
</protein>
<evidence type="ECO:0000256" key="4">
    <source>
        <dbReference type="ARBA" id="ARBA00023163"/>
    </source>
</evidence>
<name>A0A8B7C2S0_PHODC</name>
<comment type="subcellular location">
    <subcellularLocation>
        <location evidence="1">Nucleus</location>
    </subcellularLocation>
</comment>
<dbReference type="RefSeq" id="XP_008790450.1">
    <property type="nucleotide sequence ID" value="XM_008792228.1"/>
</dbReference>
<dbReference type="SUPFAM" id="SSF55455">
    <property type="entry name" value="SRF-like"/>
    <property type="match status" value="1"/>
</dbReference>
<dbReference type="InterPro" id="IPR002100">
    <property type="entry name" value="TF_MADSbox"/>
</dbReference>
<keyword evidence="7" id="KW-1185">Reference proteome</keyword>
<dbReference type="OrthoDB" id="778914at2759"/>
<dbReference type="GeneID" id="103707660"/>
<keyword evidence="5" id="KW-0539">Nucleus</keyword>
<dbReference type="Pfam" id="PF00319">
    <property type="entry name" value="SRF-TF"/>
    <property type="match status" value="1"/>
</dbReference>
<evidence type="ECO:0000313" key="7">
    <source>
        <dbReference type="Proteomes" id="UP000228380"/>
    </source>
</evidence>
<reference evidence="8" key="2">
    <citation type="submission" date="2025-08" db="UniProtKB">
        <authorList>
            <consortium name="RefSeq"/>
        </authorList>
    </citation>
    <scope>IDENTIFICATION</scope>
    <source>
        <tissue evidence="8">Young leaves</tissue>
    </source>
</reference>
<dbReference type="KEGG" id="pda:103707660"/>
<dbReference type="PANTHER" id="PTHR11945">
    <property type="entry name" value="MADS BOX PROTEIN"/>
    <property type="match status" value="1"/>
</dbReference>
<dbReference type="Gene3D" id="3.40.1810.10">
    <property type="entry name" value="Transcription factor, MADS-box"/>
    <property type="match status" value="1"/>
</dbReference>
<dbReference type="FunFam" id="3.40.1810.10:FF:000006">
    <property type="entry name" value="Agamous-like MADS-box protein AGL62"/>
    <property type="match status" value="1"/>
</dbReference>
<reference evidence="7" key="1">
    <citation type="journal article" date="2019" name="Nat. Commun.">
        <title>Genome-wide association mapping of date palm fruit traits.</title>
        <authorList>
            <person name="Hazzouri K.M."/>
            <person name="Gros-Balthazard M."/>
            <person name="Flowers J.M."/>
            <person name="Copetti D."/>
            <person name="Lemansour A."/>
            <person name="Lebrun M."/>
            <person name="Masmoudi K."/>
            <person name="Ferrand S."/>
            <person name="Dhar M.I."/>
            <person name="Fresquez Z.A."/>
            <person name="Rosas U."/>
            <person name="Zhang J."/>
            <person name="Talag J."/>
            <person name="Lee S."/>
            <person name="Kudrna D."/>
            <person name="Powell R.F."/>
            <person name="Leitch I.J."/>
            <person name="Krueger R.R."/>
            <person name="Wing R.A."/>
            <person name="Amiri K.M.A."/>
            <person name="Purugganan M.D."/>
        </authorList>
    </citation>
    <scope>NUCLEOTIDE SEQUENCE [LARGE SCALE GENOMIC DNA]</scope>
    <source>
        <strain evidence="7">cv. Khalas</strain>
    </source>
</reference>
<keyword evidence="4" id="KW-0804">Transcription</keyword>